<gene>
    <name evidence="1" type="ORF">COLO4_28346</name>
</gene>
<accession>A0A1R3HLM7</accession>
<sequence>MPFPPLYATGNRQRLLGCLSNRNFRPEKNPAKQP</sequence>
<name>A0A1R3HLM7_9ROSI</name>
<reference evidence="2" key="1">
    <citation type="submission" date="2013-09" db="EMBL/GenBank/DDBJ databases">
        <title>Corchorus olitorius genome sequencing.</title>
        <authorList>
            <person name="Alam M."/>
            <person name="Haque M.S."/>
            <person name="Islam M.S."/>
            <person name="Emdad E.M."/>
            <person name="Islam M.M."/>
            <person name="Ahmed B."/>
            <person name="Halim A."/>
            <person name="Hossen Q.M.M."/>
            <person name="Hossain M.Z."/>
            <person name="Ahmed R."/>
            <person name="Khan M.M."/>
            <person name="Islam R."/>
            <person name="Rashid M.M."/>
            <person name="Khan S.A."/>
            <person name="Rahman M.S."/>
            <person name="Alam M."/>
            <person name="Yahiya A.S."/>
            <person name="Khan M.S."/>
            <person name="Azam M.S."/>
            <person name="Haque T."/>
            <person name="Lashkar M.Z.H."/>
            <person name="Akhand A.I."/>
            <person name="Morshed G."/>
            <person name="Roy S."/>
            <person name="Uddin K.S."/>
            <person name="Rabeya T."/>
            <person name="Hossain A.S."/>
            <person name="Chowdhury A."/>
            <person name="Snigdha A.R."/>
            <person name="Mortoza M.S."/>
            <person name="Matin S.A."/>
            <person name="Hoque S.M.E."/>
            <person name="Islam M.K."/>
            <person name="Roy D.K."/>
            <person name="Haider R."/>
            <person name="Moosa M.M."/>
            <person name="Elias S.M."/>
            <person name="Hasan A.M."/>
            <person name="Jahan S."/>
            <person name="Shafiuddin M."/>
            <person name="Mahmood N."/>
            <person name="Shommy N.S."/>
        </authorList>
    </citation>
    <scope>NUCLEOTIDE SEQUENCE [LARGE SCALE GENOMIC DNA]</scope>
    <source>
        <strain evidence="2">cv. O-4</strain>
    </source>
</reference>
<dbReference type="Proteomes" id="UP000187203">
    <property type="component" value="Unassembled WGS sequence"/>
</dbReference>
<evidence type="ECO:0000313" key="2">
    <source>
        <dbReference type="Proteomes" id="UP000187203"/>
    </source>
</evidence>
<dbReference type="AlphaFoldDB" id="A0A1R3HLM7"/>
<organism evidence="1 2">
    <name type="scientific">Corchorus olitorius</name>
    <dbReference type="NCBI Taxonomy" id="93759"/>
    <lineage>
        <taxon>Eukaryota</taxon>
        <taxon>Viridiplantae</taxon>
        <taxon>Streptophyta</taxon>
        <taxon>Embryophyta</taxon>
        <taxon>Tracheophyta</taxon>
        <taxon>Spermatophyta</taxon>
        <taxon>Magnoliopsida</taxon>
        <taxon>eudicotyledons</taxon>
        <taxon>Gunneridae</taxon>
        <taxon>Pentapetalae</taxon>
        <taxon>rosids</taxon>
        <taxon>malvids</taxon>
        <taxon>Malvales</taxon>
        <taxon>Malvaceae</taxon>
        <taxon>Grewioideae</taxon>
        <taxon>Apeibeae</taxon>
        <taxon>Corchorus</taxon>
    </lineage>
</organism>
<evidence type="ECO:0000313" key="1">
    <source>
        <dbReference type="EMBL" id="OMO71224.1"/>
    </source>
</evidence>
<proteinExistence type="predicted"/>
<keyword evidence="2" id="KW-1185">Reference proteome</keyword>
<dbReference type="EMBL" id="AWUE01019860">
    <property type="protein sequence ID" value="OMO71224.1"/>
    <property type="molecule type" value="Genomic_DNA"/>
</dbReference>
<comment type="caution">
    <text evidence="1">The sequence shown here is derived from an EMBL/GenBank/DDBJ whole genome shotgun (WGS) entry which is preliminary data.</text>
</comment>
<protein>
    <submittedName>
        <fullName evidence="1">Uncharacterized protein</fullName>
    </submittedName>
</protein>